<dbReference type="GO" id="GO:0003677">
    <property type="term" value="F:DNA binding"/>
    <property type="evidence" value="ECO:0007669"/>
    <property type="project" value="UniProtKB-KW"/>
</dbReference>
<accession>A0A9X1BDD0</accession>
<keyword evidence="3" id="KW-0804">Transcription</keyword>
<keyword evidence="2" id="KW-0238">DNA-binding</keyword>
<evidence type="ECO:0000259" key="4">
    <source>
        <dbReference type="PROSITE" id="PS50943"/>
    </source>
</evidence>
<evidence type="ECO:0000256" key="3">
    <source>
        <dbReference type="ARBA" id="ARBA00023163"/>
    </source>
</evidence>
<dbReference type="EMBL" id="MRXX01000015">
    <property type="protein sequence ID" value="MBK4780469.1"/>
    <property type="molecule type" value="Genomic_DNA"/>
</dbReference>
<dbReference type="RefSeq" id="WP_200773347.1">
    <property type="nucleotide sequence ID" value="NZ_CP072329.1"/>
</dbReference>
<dbReference type="CDD" id="cd06529">
    <property type="entry name" value="S24_LexA-like"/>
    <property type="match status" value="1"/>
</dbReference>
<evidence type="ECO:0000313" key="8">
    <source>
        <dbReference type="Proteomes" id="UP001138780"/>
    </source>
</evidence>
<gene>
    <name evidence="5" type="ORF">BTU61_09745</name>
    <name evidence="6" type="ORF">J4854_06205</name>
</gene>
<dbReference type="CDD" id="cd00093">
    <property type="entry name" value="HTH_XRE"/>
    <property type="match status" value="1"/>
</dbReference>
<dbReference type="SMART" id="SM00530">
    <property type="entry name" value="HTH_XRE"/>
    <property type="match status" value="1"/>
</dbReference>
<dbReference type="InterPro" id="IPR036286">
    <property type="entry name" value="LexA/Signal_pep-like_sf"/>
</dbReference>
<dbReference type="SUPFAM" id="SSF51306">
    <property type="entry name" value="LexA/Signal peptidase"/>
    <property type="match status" value="1"/>
</dbReference>
<keyword evidence="1" id="KW-0805">Transcription regulation</keyword>
<keyword evidence="7" id="KW-1185">Reference proteome</keyword>
<reference evidence="6 7" key="2">
    <citation type="submission" date="2021-03" db="EMBL/GenBank/DDBJ databases">
        <title>Human Oral Microbial Genomes.</title>
        <authorList>
            <person name="Johnston C.D."/>
            <person name="Chen T."/>
            <person name="Dewhirst F.E."/>
        </authorList>
    </citation>
    <scope>NUCLEOTIDE SEQUENCE [LARGE SCALE GENOMIC DNA]</scope>
    <source>
        <strain evidence="6 7">CCUG 66490</strain>
    </source>
</reference>
<evidence type="ECO:0000256" key="1">
    <source>
        <dbReference type="ARBA" id="ARBA00023015"/>
    </source>
</evidence>
<dbReference type="InterPro" id="IPR010982">
    <property type="entry name" value="Lambda_DNA-bd_dom_sf"/>
</dbReference>
<evidence type="ECO:0000313" key="6">
    <source>
        <dbReference type="EMBL" id="QUB38147.1"/>
    </source>
</evidence>
<name>A0A9X1BDD0_9STRE</name>
<evidence type="ECO:0000313" key="7">
    <source>
        <dbReference type="Proteomes" id="UP000676511"/>
    </source>
</evidence>
<reference evidence="5" key="1">
    <citation type="submission" date="2016-12" db="EMBL/GenBank/DDBJ databases">
        <title>Draft genome of Streptococcus lactarius CCUG 66490T type strain.</title>
        <authorList>
            <person name="Salva-Serra F."/>
            <person name="Engstrom-Jakobsson H."/>
            <person name="Thorell K."/>
            <person name="Gomila M."/>
            <person name="Gonzales-Siles L."/>
            <person name="Busquets A."/>
            <person name="Jaen-Luchoro D."/>
            <person name="Karlsson R."/>
            <person name="Kristiansson E."/>
            <person name="Moore E."/>
        </authorList>
    </citation>
    <scope>NUCLEOTIDE SEQUENCE</scope>
    <source>
        <strain evidence="5">CCUG 66490</strain>
    </source>
</reference>
<dbReference type="Proteomes" id="UP000676511">
    <property type="component" value="Chromosome"/>
</dbReference>
<dbReference type="Gene3D" id="2.10.109.10">
    <property type="entry name" value="Umud Fragment, subunit A"/>
    <property type="match status" value="1"/>
</dbReference>
<dbReference type="PROSITE" id="PS50943">
    <property type="entry name" value="HTH_CROC1"/>
    <property type="match status" value="1"/>
</dbReference>
<evidence type="ECO:0000313" key="5">
    <source>
        <dbReference type="EMBL" id="MBK4780469.1"/>
    </source>
</evidence>
<dbReference type="InterPro" id="IPR039418">
    <property type="entry name" value="LexA-like"/>
</dbReference>
<dbReference type="InterPro" id="IPR001387">
    <property type="entry name" value="Cro/C1-type_HTH"/>
</dbReference>
<dbReference type="PANTHER" id="PTHR40661">
    <property type="match status" value="1"/>
</dbReference>
<protein>
    <submittedName>
        <fullName evidence="5 6">Transcriptional regulator</fullName>
    </submittedName>
</protein>
<dbReference type="AlphaFoldDB" id="A0A9X1BDD0"/>
<organism evidence="5 8">
    <name type="scientific">Streptococcus lactarius</name>
    <dbReference type="NCBI Taxonomy" id="684066"/>
    <lineage>
        <taxon>Bacteria</taxon>
        <taxon>Bacillati</taxon>
        <taxon>Bacillota</taxon>
        <taxon>Bacilli</taxon>
        <taxon>Lactobacillales</taxon>
        <taxon>Streptococcaceae</taxon>
        <taxon>Streptococcus</taxon>
    </lineage>
</organism>
<dbReference type="Pfam" id="PF01381">
    <property type="entry name" value="HTH_3"/>
    <property type="match status" value="1"/>
</dbReference>
<evidence type="ECO:0000256" key="2">
    <source>
        <dbReference type="ARBA" id="ARBA00023125"/>
    </source>
</evidence>
<proteinExistence type="predicted"/>
<feature type="domain" description="HTH cro/C1-type" evidence="4">
    <location>
        <begin position="23"/>
        <end position="77"/>
    </location>
</feature>
<dbReference type="SUPFAM" id="SSF47413">
    <property type="entry name" value="lambda repressor-like DNA-binding domains"/>
    <property type="match status" value="1"/>
</dbReference>
<dbReference type="Gene3D" id="1.10.260.40">
    <property type="entry name" value="lambda repressor-like DNA-binding domains"/>
    <property type="match status" value="1"/>
</dbReference>
<dbReference type="Pfam" id="PF00717">
    <property type="entry name" value="Peptidase_S24"/>
    <property type="match status" value="1"/>
</dbReference>
<sequence length="251" mass="28907">MARGRGKASPQDKEAIRIISEKIRELLKEQGKKQIELSRITGIPASTLTGYVKGTSLPITENLEKIASFFQVSVSEIDPRLRKDFIAIDSEIERLYKQLDQDNQDKFLSYGKGLLTHQKERQKIEKQYYPYTVYDSFASYQHQKQADTVWFDQKIPHDLAFWIHTDSLEPKYEKGAVVLIKQTYYDQAGAIYAIDFDGQTLIKRVFREANGIRLVSLNKKYSDQIIPLDEEPGVIGKVIDGFIPLDLEEIK</sequence>
<dbReference type="PANTHER" id="PTHR40661:SF1">
    <property type="entry name" value="HTH CRO_C1-TYPE DOMAIN-CONTAINING PROTEIN"/>
    <property type="match status" value="1"/>
</dbReference>
<dbReference type="EMBL" id="CP072329">
    <property type="protein sequence ID" value="QUB38147.1"/>
    <property type="molecule type" value="Genomic_DNA"/>
</dbReference>
<dbReference type="Proteomes" id="UP001138780">
    <property type="component" value="Unassembled WGS sequence"/>
</dbReference>
<dbReference type="InterPro" id="IPR015927">
    <property type="entry name" value="Peptidase_S24_S26A/B/C"/>
</dbReference>